<evidence type="ECO:0000259" key="11">
    <source>
        <dbReference type="Pfam" id="PF08264"/>
    </source>
</evidence>
<dbReference type="CDD" id="cd07961">
    <property type="entry name" value="Anticodon_Ia_Ile_ABEc"/>
    <property type="match status" value="1"/>
</dbReference>
<dbReference type="PATRIC" id="fig|1618489.3.peg.765"/>
<keyword evidence="3" id="KW-0547">Nucleotide-binding</keyword>
<comment type="function">
    <text evidence="7">Catalyzes the attachment of isoleucine to tRNA(Ile). As IleRS can inadvertently accommodate and process structurally similar amino acids such as valine, to avoid such errors it has two additional distinct tRNA(Ile)-dependent editing activities. One activity is designated as 'pretransfer' editing and involves the hydrolysis of activated Val-AMP. The other activity is designated 'posttransfer' editing and involves deacylation of mischarged Val-tRNA(Ile).</text>
</comment>
<evidence type="ECO:0000313" key="13">
    <source>
        <dbReference type="Proteomes" id="UP000033841"/>
    </source>
</evidence>
<evidence type="ECO:0000256" key="6">
    <source>
        <dbReference type="ARBA" id="ARBA00023146"/>
    </source>
</evidence>
<dbReference type="GO" id="GO:0005737">
    <property type="term" value="C:cytoplasm"/>
    <property type="evidence" value="ECO:0007669"/>
    <property type="project" value="UniProtKB-UniRule"/>
</dbReference>
<dbReference type="InterPro" id="IPR033709">
    <property type="entry name" value="Anticodon_Ile_ABEc"/>
</dbReference>
<dbReference type="AlphaFoldDB" id="A0A0G0LP81"/>
<dbReference type="PANTHER" id="PTHR42780">
    <property type="entry name" value="SOLEUCYL-TRNA SYNTHETASE"/>
    <property type="match status" value="1"/>
</dbReference>
<proteinExistence type="predicted"/>
<feature type="domain" description="Aminoacyl-tRNA synthetase class Ia" evidence="10">
    <location>
        <begin position="34"/>
        <end position="630"/>
    </location>
</feature>
<evidence type="ECO:0000256" key="4">
    <source>
        <dbReference type="ARBA" id="ARBA00022840"/>
    </source>
</evidence>
<dbReference type="InterPro" id="IPR002301">
    <property type="entry name" value="Ile-tRNA-ligase"/>
</dbReference>
<dbReference type="Pfam" id="PF00133">
    <property type="entry name" value="tRNA-synt_1"/>
    <property type="match status" value="1"/>
</dbReference>
<dbReference type="InterPro" id="IPR013155">
    <property type="entry name" value="M/V/L/I-tRNA-synth_anticd-bd"/>
</dbReference>
<dbReference type="SUPFAM" id="SSF52374">
    <property type="entry name" value="Nucleotidylyl transferase"/>
    <property type="match status" value="1"/>
</dbReference>
<dbReference type="SUPFAM" id="SSF47323">
    <property type="entry name" value="Anticodon-binding domain of a subclass of class I aminoacyl-tRNA synthetases"/>
    <property type="match status" value="1"/>
</dbReference>
<organism evidence="12 13">
    <name type="scientific">Candidatus Shapirobacteria bacterium GW2011_GWE1_38_92</name>
    <dbReference type="NCBI Taxonomy" id="1618489"/>
    <lineage>
        <taxon>Bacteria</taxon>
        <taxon>Candidatus Shapironibacteriota</taxon>
    </lineage>
</organism>
<dbReference type="InterPro" id="IPR009080">
    <property type="entry name" value="tRNAsynth_Ia_anticodon-bd"/>
</dbReference>
<dbReference type="Gene3D" id="1.10.730.10">
    <property type="entry name" value="Isoleucyl-tRNA Synthetase, Domain 1"/>
    <property type="match status" value="1"/>
</dbReference>
<evidence type="ECO:0000259" key="10">
    <source>
        <dbReference type="Pfam" id="PF00133"/>
    </source>
</evidence>
<evidence type="ECO:0000313" key="12">
    <source>
        <dbReference type="EMBL" id="KKQ89775.1"/>
    </source>
</evidence>
<evidence type="ECO:0000256" key="8">
    <source>
        <dbReference type="ARBA" id="ARBA00048359"/>
    </source>
</evidence>
<keyword evidence="5" id="KW-0648">Protein biosynthesis</keyword>
<dbReference type="EC" id="6.1.1.5" evidence="1 9"/>
<dbReference type="Proteomes" id="UP000033841">
    <property type="component" value="Unassembled WGS sequence"/>
</dbReference>
<evidence type="ECO:0000256" key="3">
    <source>
        <dbReference type="ARBA" id="ARBA00022741"/>
    </source>
</evidence>
<evidence type="ECO:0000256" key="1">
    <source>
        <dbReference type="ARBA" id="ARBA00013165"/>
    </source>
</evidence>
<dbReference type="InterPro" id="IPR002300">
    <property type="entry name" value="aa-tRNA-synth_Ia"/>
</dbReference>
<dbReference type="GO" id="GO:0000049">
    <property type="term" value="F:tRNA binding"/>
    <property type="evidence" value="ECO:0007669"/>
    <property type="project" value="InterPro"/>
</dbReference>
<feature type="non-terminal residue" evidence="12">
    <location>
        <position position="1"/>
    </location>
</feature>
<dbReference type="GO" id="GO:0002161">
    <property type="term" value="F:aminoacyl-tRNA deacylase activity"/>
    <property type="evidence" value="ECO:0007669"/>
    <property type="project" value="InterPro"/>
</dbReference>
<dbReference type="SUPFAM" id="SSF50677">
    <property type="entry name" value="ValRS/IleRS/LeuRS editing domain"/>
    <property type="match status" value="1"/>
</dbReference>
<protein>
    <recommendedName>
        <fullName evidence="1 9">Isoleucine--tRNA ligase</fullName>
        <ecNumber evidence="1 9">6.1.1.5</ecNumber>
    </recommendedName>
</protein>
<accession>A0A0G0LP81</accession>
<dbReference type="InterPro" id="IPR009008">
    <property type="entry name" value="Val/Leu/Ile-tRNA-synth_edit"/>
</dbReference>
<dbReference type="InterPro" id="IPR014729">
    <property type="entry name" value="Rossmann-like_a/b/a_fold"/>
</dbReference>
<keyword evidence="4" id="KW-0067">ATP-binding</keyword>
<dbReference type="GO" id="GO:0005524">
    <property type="term" value="F:ATP binding"/>
    <property type="evidence" value="ECO:0007669"/>
    <property type="project" value="UniProtKB-KW"/>
</dbReference>
<evidence type="ECO:0000256" key="2">
    <source>
        <dbReference type="ARBA" id="ARBA00022598"/>
    </source>
</evidence>
<keyword evidence="2" id="KW-0436">Ligase</keyword>
<dbReference type="Pfam" id="PF08264">
    <property type="entry name" value="Anticodon_1"/>
    <property type="match status" value="1"/>
</dbReference>
<dbReference type="PANTHER" id="PTHR42780:SF1">
    <property type="entry name" value="ISOLEUCINE--TRNA LIGASE, CYTOPLASMIC"/>
    <property type="match status" value="1"/>
</dbReference>
<gene>
    <name evidence="12" type="ORF">UT14_C0052G0005</name>
</gene>
<dbReference type="InterPro" id="IPR023586">
    <property type="entry name" value="Ile-tRNA-ligase_type2"/>
</dbReference>
<dbReference type="GO" id="GO:0004822">
    <property type="term" value="F:isoleucine-tRNA ligase activity"/>
    <property type="evidence" value="ECO:0007669"/>
    <property type="project" value="UniProtKB-UniRule"/>
</dbReference>
<sequence length="933" mass="109605">LRRIFLLKLQKMTQKKYFQTVPAQFDFIENENKIKSWWYDQDVISKYLQKNKTSDKNFSFIDGPITANGSMGVHHARGRTLKDVFQRFKNAQGYEQRFQNGFDCQGLWVEVEVEKEAGFNSKKDIQNYGLDKFTNSCLARVNKFSALQTEQSKRLGMFMDWENSYYTNSENNNLYIWHFLKIIWQKGWLSKRKSATTWCPRCETGLSQHEQADGYKEITDTSVYLMFELSDKSNEYVLAWTTTPWTLSANVLLAINPEFEYVKAKYNDKFLYLAKLAADRLGLTNYQPINPKTLLGLKYKSLFDIPAQKEVNHFIVEWDQVDPIEGTGVVHIAPGCGQEDFELGQKLGVDMIAPLDETGHFLNDYGDLSGKYAHDVSPIVFDYLTKKNVLFKTESITHRYPHCWRCKTKCLFRLEDSWYITAQKVNWHPKYVGRRMQNWLDNMEDWMISRKRFYGLSLPFYECNKCQQLTVVGSKEELKSLTLKPELIDKLPSLHRPWIDEITIKCPKCGQEVKRIPDVGDCWLDAGVVPFSTLKYLSDKKYWQKWFPAELVLEMIEQVRLWFYSMLFFSVTLESSPPYLNVVAHSEVKDEKGERMSKTKKNGIPYDEAVEKMSADAMRWLYCQQKSHNSVNFGYSIADNVKRNFILIYWNTYRFFIEHANNYSWQPDSNIPTPTNILDRWILSRLNETISKTTKYLEKFDTPKTTAAIEKFVEDFSTWYVRRSRDRFDNYQTLYFCLKQLSILTAPFMPFLSETIFQNLNGNQKFDPNQSVHLQNWPNPDTNLIDLSLNEQMEFAREICKLSHAQRQKNQIKVRQPLANLTIKSNKPSLPSQIEDILKDETNVKNIDWQKSNSDILEVVLDTKLSPQLIEEGEYRDLARSIQVLRKEQNLNLNDKIKIFAPNWPEKYQQELLEKTLAVSIEKSDQLKILKDD</sequence>
<dbReference type="Gene3D" id="3.40.50.620">
    <property type="entry name" value="HUPs"/>
    <property type="match status" value="2"/>
</dbReference>
<reference evidence="12 13" key="1">
    <citation type="journal article" date="2015" name="Nature">
        <title>rRNA introns, odd ribosomes, and small enigmatic genomes across a large radiation of phyla.</title>
        <authorList>
            <person name="Brown C.T."/>
            <person name="Hug L.A."/>
            <person name="Thomas B.C."/>
            <person name="Sharon I."/>
            <person name="Castelle C.J."/>
            <person name="Singh A."/>
            <person name="Wilkins M.J."/>
            <person name="Williams K.H."/>
            <person name="Banfield J.F."/>
        </authorList>
    </citation>
    <scope>NUCLEOTIDE SEQUENCE [LARGE SCALE GENOMIC DNA]</scope>
</reference>
<keyword evidence="6 12" id="KW-0030">Aminoacyl-tRNA synthetase</keyword>
<dbReference type="GO" id="GO:0006428">
    <property type="term" value="P:isoleucyl-tRNA aminoacylation"/>
    <property type="evidence" value="ECO:0007669"/>
    <property type="project" value="UniProtKB-UniRule"/>
</dbReference>
<comment type="catalytic activity">
    <reaction evidence="8">
        <text>tRNA(Ile) + L-isoleucine + ATP = L-isoleucyl-tRNA(Ile) + AMP + diphosphate</text>
        <dbReference type="Rhea" id="RHEA:11060"/>
        <dbReference type="Rhea" id="RHEA-COMP:9666"/>
        <dbReference type="Rhea" id="RHEA-COMP:9695"/>
        <dbReference type="ChEBI" id="CHEBI:30616"/>
        <dbReference type="ChEBI" id="CHEBI:33019"/>
        <dbReference type="ChEBI" id="CHEBI:58045"/>
        <dbReference type="ChEBI" id="CHEBI:78442"/>
        <dbReference type="ChEBI" id="CHEBI:78528"/>
        <dbReference type="ChEBI" id="CHEBI:456215"/>
        <dbReference type="EC" id="6.1.1.5"/>
    </reaction>
</comment>
<name>A0A0G0LP81_9BACT</name>
<comment type="caution">
    <text evidence="12">The sequence shown here is derived from an EMBL/GenBank/DDBJ whole genome shotgun (WGS) entry which is preliminary data.</text>
</comment>
<evidence type="ECO:0000256" key="5">
    <source>
        <dbReference type="ARBA" id="ARBA00022917"/>
    </source>
</evidence>
<evidence type="ECO:0000256" key="7">
    <source>
        <dbReference type="ARBA" id="ARBA00025217"/>
    </source>
</evidence>
<dbReference type="NCBIfam" id="TIGR00392">
    <property type="entry name" value="ileS"/>
    <property type="match status" value="1"/>
</dbReference>
<dbReference type="EMBL" id="LBVR01000052">
    <property type="protein sequence ID" value="KKQ89775.1"/>
    <property type="molecule type" value="Genomic_DNA"/>
</dbReference>
<dbReference type="PRINTS" id="PR00984">
    <property type="entry name" value="TRNASYNTHILE"/>
</dbReference>
<evidence type="ECO:0000256" key="9">
    <source>
        <dbReference type="NCBIfam" id="TIGR00392"/>
    </source>
</evidence>
<feature type="domain" description="Methionyl/Valyl/Leucyl/Isoleucyl-tRNA synthetase anticodon-binding" evidence="11">
    <location>
        <begin position="679"/>
        <end position="818"/>
    </location>
</feature>